<dbReference type="SUPFAM" id="SSF52540">
    <property type="entry name" value="P-loop containing nucleoside triphosphate hydrolases"/>
    <property type="match status" value="2"/>
</dbReference>
<feature type="region of interest" description="Disordered" evidence="5">
    <location>
        <begin position="245"/>
        <end position="305"/>
    </location>
</feature>
<keyword evidence="4" id="KW-0067">ATP-binding</keyword>
<dbReference type="InterPro" id="IPR024590">
    <property type="entry name" value="HrpA_C"/>
</dbReference>
<accession>A0ABN1UZA5</accession>
<dbReference type="InterPro" id="IPR027417">
    <property type="entry name" value="P-loop_NTPase"/>
</dbReference>
<dbReference type="SMART" id="SM00847">
    <property type="entry name" value="HA2"/>
    <property type="match status" value="1"/>
</dbReference>
<dbReference type="InterPro" id="IPR003593">
    <property type="entry name" value="AAA+_ATPase"/>
</dbReference>
<dbReference type="PANTHER" id="PTHR18934:SF99">
    <property type="entry name" value="ATP-DEPENDENT RNA HELICASE DHX37-RELATED"/>
    <property type="match status" value="1"/>
</dbReference>
<name>A0ABN1UZA5_9ACTN</name>
<dbReference type="NCBIfam" id="TIGR01967">
    <property type="entry name" value="DEAH_box_HrpA"/>
    <property type="match status" value="1"/>
</dbReference>
<dbReference type="Pfam" id="PF07717">
    <property type="entry name" value="OB_NTP_bind"/>
    <property type="match status" value="1"/>
</dbReference>
<dbReference type="SMART" id="SM00382">
    <property type="entry name" value="AAA"/>
    <property type="match status" value="1"/>
</dbReference>
<dbReference type="Gene3D" id="1.20.120.1080">
    <property type="match status" value="1"/>
</dbReference>
<dbReference type="PROSITE" id="PS51194">
    <property type="entry name" value="HELICASE_CTER"/>
    <property type="match status" value="1"/>
</dbReference>
<proteinExistence type="predicted"/>
<feature type="compositionally biased region" description="Low complexity" evidence="5">
    <location>
        <begin position="263"/>
        <end position="290"/>
    </location>
</feature>
<feature type="compositionally biased region" description="Basic and acidic residues" evidence="5">
    <location>
        <begin position="554"/>
        <end position="591"/>
    </location>
</feature>
<dbReference type="InterPro" id="IPR014001">
    <property type="entry name" value="Helicase_ATP-bd"/>
</dbReference>
<dbReference type="InterPro" id="IPR001650">
    <property type="entry name" value="Helicase_C-like"/>
</dbReference>
<dbReference type="RefSeq" id="WP_344279601.1">
    <property type="nucleotide sequence ID" value="NZ_BAAAKV010000042.1"/>
</dbReference>
<dbReference type="EMBL" id="BAAAKV010000042">
    <property type="protein sequence ID" value="GAA1182653.1"/>
    <property type="molecule type" value="Genomic_DNA"/>
</dbReference>
<organism evidence="8 9">
    <name type="scientific">Streptomyces hebeiensis</name>
    <dbReference type="NCBI Taxonomy" id="229486"/>
    <lineage>
        <taxon>Bacteria</taxon>
        <taxon>Bacillati</taxon>
        <taxon>Actinomycetota</taxon>
        <taxon>Actinomycetes</taxon>
        <taxon>Kitasatosporales</taxon>
        <taxon>Streptomycetaceae</taxon>
        <taxon>Streptomyces</taxon>
    </lineage>
</organism>
<dbReference type="Pfam" id="PF00271">
    <property type="entry name" value="Helicase_C"/>
    <property type="match status" value="1"/>
</dbReference>
<keyword evidence="1" id="KW-0547">Nucleotide-binding</keyword>
<evidence type="ECO:0000256" key="2">
    <source>
        <dbReference type="ARBA" id="ARBA00022801"/>
    </source>
</evidence>
<keyword evidence="3 8" id="KW-0347">Helicase</keyword>
<dbReference type="SMART" id="SM00490">
    <property type="entry name" value="HELICc"/>
    <property type="match status" value="1"/>
</dbReference>
<dbReference type="Gene3D" id="3.40.50.300">
    <property type="entry name" value="P-loop containing nucleotide triphosphate hydrolases"/>
    <property type="match status" value="2"/>
</dbReference>
<dbReference type="SMART" id="SM00487">
    <property type="entry name" value="DEXDc"/>
    <property type="match status" value="1"/>
</dbReference>
<feature type="region of interest" description="Disordered" evidence="5">
    <location>
        <begin position="546"/>
        <end position="599"/>
    </location>
</feature>
<gene>
    <name evidence="8" type="primary">hrpA</name>
    <name evidence="8" type="ORF">GCM10009654_44930</name>
</gene>
<keyword evidence="9" id="KW-1185">Reference proteome</keyword>
<dbReference type="PROSITE" id="PS51192">
    <property type="entry name" value="HELICASE_ATP_BIND_1"/>
    <property type="match status" value="1"/>
</dbReference>
<dbReference type="Proteomes" id="UP001501371">
    <property type="component" value="Unassembled WGS sequence"/>
</dbReference>
<feature type="domain" description="Helicase C-terminal" evidence="7">
    <location>
        <begin position="340"/>
        <end position="507"/>
    </location>
</feature>
<dbReference type="PANTHER" id="PTHR18934">
    <property type="entry name" value="ATP-DEPENDENT RNA HELICASE"/>
    <property type="match status" value="1"/>
</dbReference>
<dbReference type="InterPro" id="IPR007502">
    <property type="entry name" value="Helicase-assoc_dom"/>
</dbReference>
<evidence type="ECO:0000259" key="7">
    <source>
        <dbReference type="PROSITE" id="PS51194"/>
    </source>
</evidence>
<protein>
    <submittedName>
        <fullName evidence="8">ATP-dependent RNA helicase HrpA</fullName>
    </submittedName>
</protein>
<dbReference type="CDD" id="cd17989">
    <property type="entry name" value="DEXHc_HrpA"/>
    <property type="match status" value="1"/>
</dbReference>
<evidence type="ECO:0000256" key="5">
    <source>
        <dbReference type="SAM" id="MobiDB-lite"/>
    </source>
</evidence>
<sequence>MSTSFADLQTLLADASLRDAHRLGRRLEGARRIRKPEARQAVLDEIAGEAEKAAERTRLRGARVPRISYPEALPVSQKKDAILKAIRDHQVVIVAGETGSGKTTQIPKICLELGRGVRGMIGHTQPRRIAARTVAERVAEELDTPLGEAVGWKVRFTDQVNQDTTFIKLMTDGILLAEIQTDRELRAYDTIIIDEAHERSLNIDFLLGYLAQLLPRRPDLKVVITSATIDPERFARHFGGFATVGTRGPIGSGDVPGPGDAKGPGTATATGTGTAEATGADPGPAAPTAGGPVGGPGPAGPAGAAAPVIEVSGRTYPVEVRYRPLLEEDGDEGDRDQITAISEAVDELQAEGPGDILVFLSGEREIRDTADALEKRGLRNTEILPLYARLSHAEQHRVFQRHSGRRIVLATNVAETSLTVPGIKYVIDPGTARISRYSHRTKVQRLPIERISQASANQRKGRCGRTSDGICIRLYSEEDFESRPEFTDAEILRTNLASVILQMTAAGLGDIEKFPFIDPPDHRNIRDGVQLLQELGAFDVAQAARQESGQAARQEQEAEQAVRQDAEQPVRESRKGPREDSGRGSRKDSSKRLTPLGRKLSQLPVDPRLARMVIEADRNGCVREVMVIAAALSIQDPRERPAEKQAQADQSHARFKDETSDFLAFLNLWRYVREQQKALSSSAFRRMCKAEYLNFLRIREWQDIYSQLRTVAKQMGIHLNEDDAADQAVHVSLLAGLLSHIGMKDVKDGAKNEYLGARGAKFAVFPGSALFKKPPRFVMSAELVETSRLWARVNAKVEPEWIEPLAGHLLKRTYSEPHWEKDMAAVMAYEKVTLYGVPIVAQRKVNYGRIDPEISRELFVRHALVEGDWRTHHQFFHDNRKLLGEVEELEHRARRRDILVDDETLYDFYDRRVPDEVVSGAHFDSWWKKKRREEPELLDFERSMLINDKAGSVTKDDYPDSWRQGRLKFRVTYQFEPGTDADGVTVHIPLQVLNQVSDEGFDWQIPGLREEVVMELIRSLPKPIRRHYVPAPNYAKAFLERVASLPDPLAEPLPATLARELKRMVGVPVTADDFDLSRVPDHLKVTFRIVDERRRGIAEDKDLEALRLKLRPKARQALSKAAAATAERTGGAAVERTGLTDWTIGTLERVFETRRAGQPVKAYPALVDEGASVAVRLFDTEAEQRRAMWAGTRRLILLNIPVNPAKFASDRLTNQQKLALSSNPHGSVQALFDDCATAAADKLIADHGGPAWDEASFRALYDKVRADLVDATVRAVDQVRQVLAAWQACERRLKATSSPALVKNVQDVREQLAGLVPAGFVTRAGLRRLPDLMRYLVAVDRRLQQMPTSVQRDTTRMEKVHEMRDEYAWLLEQLPQGRPVPQQVLDIRWMIEELRVSYFAHALGTAYPVSDKRIVKAIDAAVP</sequence>
<evidence type="ECO:0000256" key="1">
    <source>
        <dbReference type="ARBA" id="ARBA00022741"/>
    </source>
</evidence>
<evidence type="ECO:0000256" key="3">
    <source>
        <dbReference type="ARBA" id="ARBA00022806"/>
    </source>
</evidence>
<keyword evidence="2" id="KW-0378">Hydrolase</keyword>
<evidence type="ECO:0000313" key="9">
    <source>
        <dbReference type="Proteomes" id="UP001501371"/>
    </source>
</evidence>
<dbReference type="InterPro" id="IPR011545">
    <property type="entry name" value="DEAD/DEAH_box_helicase_dom"/>
</dbReference>
<reference evidence="8 9" key="1">
    <citation type="journal article" date="2019" name="Int. J. Syst. Evol. Microbiol.">
        <title>The Global Catalogue of Microorganisms (GCM) 10K type strain sequencing project: providing services to taxonomists for standard genome sequencing and annotation.</title>
        <authorList>
            <consortium name="The Broad Institute Genomics Platform"/>
            <consortium name="The Broad Institute Genome Sequencing Center for Infectious Disease"/>
            <person name="Wu L."/>
            <person name="Ma J."/>
        </authorList>
    </citation>
    <scope>NUCLEOTIDE SEQUENCE [LARGE SCALE GENOMIC DNA]</scope>
    <source>
        <strain evidence="8 9">JCM 12696</strain>
    </source>
</reference>
<evidence type="ECO:0000256" key="4">
    <source>
        <dbReference type="ARBA" id="ARBA00022840"/>
    </source>
</evidence>
<dbReference type="Pfam" id="PF00270">
    <property type="entry name" value="DEAD"/>
    <property type="match status" value="1"/>
</dbReference>
<dbReference type="Pfam" id="PF11898">
    <property type="entry name" value="DUF3418"/>
    <property type="match status" value="1"/>
</dbReference>
<feature type="domain" description="Helicase ATP-binding" evidence="6">
    <location>
        <begin position="83"/>
        <end position="247"/>
    </location>
</feature>
<dbReference type="CDD" id="cd18791">
    <property type="entry name" value="SF2_C_RHA"/>
    <property type="match status" value="1"/>
</dbReference>
<feature type="compositionally biased region" description="Gly residues" evidence="5">
    <location>
        <begin position="248"/>
        <end position="262"/>
    </location>
</feature>
<dbReference type="Pfam" id="PF21010">
    <property type="entry name" value="HA2_C"/>
    <property type="match status" value="1"/>
</dbReference>
<evidence type="ECO:0000313" key="8">
    <source>
        <dbReference type="EMBL" id="GAA1182653.1"/>
    </source>
</evidence>
<dbReference type="NCBIfam" id="NF008348">
    <property type="entry name" value="PRK11131.1"/>
    <property type="match status" value="1"/>
</dbReference>
<dbReference type="GO" id="GO:0004386">
    <property type="term" value="F:helicase activity"/>
    <property type="evidence" value="ECO:0007669"/>
    <property type="project" value="UniProtKB-KW"/>
</dbReference>
<dbReference type="InterPro" id="IPR010222">
    <property type="entry name" value="RNA_helicase_HrpA"/>
</dbReference>
<evidence type="ECO:0000259" key="6">
    <source>
        <dbReference type="PROSITE" id="PS51192"/>
    </source>
</evidence>
<comment type="caution">
    <text evidence="8">The sequence shown here is derived from an EMBL/GenBank/DDBJ whole genome shotgun (WGS) entry which is preliminary data.</text>
</comment>
<dbReference type="InterPro" id="IPR011709">
    <property type="entry name" value="DEAD-box_helicase_OB_fold"/>
</dbReference>